<dbReference type="AlphaFoldDB" id="A0AAU8MPB5"/>
<sequence length="93" mass="10014">MNDKTLDLYSFGMMQLITGPKAVEFLALLENIGPGEKSIGTYDPATGFCLKVLTLDGLPVQWFIQGPLTKEKADAALQSMGQRAALTHCGGMH</sequence>
<organism evidence="1">
    <name type="scientific">Lysobacter firmicutimachus</name>
    <dbReference type="NCBI Taxonomy" id="1792846"/>
    <lineage>
        <taxon>Bacteria</taxon>
        <taxon>Pseudomonadati</taxon>
        <taxon>Pseudomonadota</taxon>
        <taxon>Gammaproteobacteria</taxon>
        <taxon>Lysobacterales</taxon>
        <taxon>Lysobacteraceae</taxon>
        <taxon>Lysobacter</taxon>
    </lineage>
</organism>
<accession>A0AAU8MPB5</accession>
<name>A0AAU8MPB5_9GAMM</name>
<reference evidence="1" key="1">
    <citation type="submission" date="2024-06" db="EMBL/GenBank/DDBJ databases">
        <authorList>
            <person name="Li S."/>
        </authorList>
    </citation>
    <scope>NUCLEOTIDE SEQUENCE</scope>
    <source>
        <strain evidence="1">SR10</strain>
    </source>
</reference>
<protein>
    <submittedName>
        <fullName evidence="1">Uncharacterized protein</fullName>
    </submittedName>
</protein>
<dbReference type="RefSeq" id="WP_363797827.1">
    <property type="nucleotide sequence ID" value="NZ_CP159925.1"/>
</dbReference>
<proteinExistence type="predicted"/>
<dbReference type="EMBL" id="CP159925">
    <property type="protein sequence ID" value="XCO74990.1"/>
    <property type="molecule type" value="Genomic_DNA"/>
</dbReference>
<evidence type="ECO:0000313" key="1">
    <source>
        <dbReference type="EMBL" id="XCO74990.1"/>
    </source>
</evidence>
<gene>
    <name evidence="1" type="ORF">ABU614_21995</name>
</gene>